<gene>
    <name evidence="1" type="ORF">NEOLI_004453</name>
</gene>
<protein>
    <submittedName>
        <fullName evidence="1">Uncharacterized protein</fullName>
    </submittedName>
</protein>
<reference evidence="1 2" key="1">
    <citation type="submission" date="2016-04" db="EMBL/GenBank/DDBJ databases">
        <title>Evolutionary innovation and constraint leading to complex multicellularity in the Ascomycota.</title>
        <authorList>
            <person name="Cisse O."/>
            <person name="Nguyen A."/>
            <person name="Hewitt D.A."/>
            <person name="Jedd G."/>
            <person name="Stajich J.E."/>
        </authorList>
    </citation>
    <scope>NUCLEOTIDE SEQUENCE [LARGE SCALE GENOMIC DNA]</scope>
    <source>
        <strain evidence="1 2">DAH-3</strain>
    </source>
</reference>
<comment type="caution">
    <text evidence="1">The sequence shown here is derived from an EMBL/GenBank/DDBJ whole genome shotgun (WGS) entry which is preliminary data.</text>
</comment>
<name>A0A1U7LKH9_NEOID</name>
<sequence>MYISLALLLPIAFAQSPAAPLSAVAISQQQLNDCQCDGFFQAAGVCQLGCTCGYLFSTIGPIEGCIACLGNNGPTDPFVVAVSQSTLLSLATFSPLALSSIYGNCGNQVNPIGNQTAVCSDFSGLSGCIRINDGSAFAESVESGTTVSGSIQCTDCHATATGSILTLATVDSFPTSLLAFLSGITLPTDLALATGLNFPTDLSVITDIGIGTGTVQPTATGTAIVAIGTAIVATGNSTTKAPGSSTATSKTTAKSSAVKSAGNLTAIIPVATSSVVKVTTTAPVAKKTNTAVGLQVSSGFLLSILAFLV</sequence>
<evidence type="ECO:0000313" key="1">
    <source>
        <dbReference type="EMBL" id="OLL23166.1"/>
    </source>
</evidence>
<organism evidence="1 2">
    <name type="scientific">Neolecta irregularis (strain DAH-3)</name>
    <dbReference type="NCBI Taxonomy" id="1198029"/>
    <lineage>
        <taxon>Eukaryota</taxon>
        <taxon>Fungi</taxon>
        <taxon>Dikarya</taxon>
        <taxon>Ascomycota</taxon>
        <taxon>Taphrinomycotina</taxon>
        <taxon>Neolectales</taxon>
        <taxon>Neolectaceae</taxon>
        <taxon>Neolecta</taxon>
    </lineage>
</organism>
<proteinExistence type="predicted"/>
<accession>A0A1U7LKH9</accession>
<evidence type="ECO:0000313" key="2">
    <source>
        <dbReference type="Proteomes" id="UP000186594"/>
    </source>
</evidence>
<keyword evidence="2" id="KW-1185">Reference proteome</keyword>
<dbReference type="AlphaFoldDB" id="A0A1U7LKH9"/>
<dbReference type="EMBL" id="LXFE01002237">
    <property type="protein sequence ID" value="OLL23166.1"/>
    <property type="molecule type" value="Genomic_DNA"/>
</dbReference>
<dbReference type="Proteomes" id="UP000186594">
    <property type="component" value="Unassembled WGS sequence"/>
</dbReference>